<proteinExistence type="predicted"/>
<organism evidence="2 3">
    <name type="scientific">Cytophaga hutchinsonii (strain ATCC 33406 / DSM 1761 / CIP 103989 / NBRC 15051 / NCIMB 9469 / D465)</name>
    <dbReference type="NCBI Taxonomy" id="269798"/>
    <lineage>
        <taxon>Bacteria</taxon>
        <taxon>Pseudomonadati</taxon>
        <taxon>Bacteroidota</taxon>
        <taxon>Cytophagia</taxon>
        <taxon>Cytophagales</taxon>
        <taxon>Cytophagaceae</taxon>
        <taxon>Cytophaga</taxon>
    </lineage>
</organism>
<dbReference type="PANTHER" id="PTHR33507">
    <property type="entry name" value="INNER MEMBRANE PROTEIN YBBJ"/>
    <property type="match status" value="1"/>
</dbReference>
<keyword evidence="1" id="KW-0812">Transmembrane</keyword>
<dbReference type="Proteomes" id="UP000001822">
    <property type="component" value="Chromosome"/>
</dbReference>
<dbReference type="RefSeq" id="WP_011586579.1">
    <property type="nucleotide sequence ID" value="NC_008255.1"/>
</dbReference>
<dbReference type="PANTHER" id="PTHR33507:SF3">
    <property type="entry name" value="INNER MEMBRANE PROTEIN YBBJ"/>
    <property type="match status" value="1"/>
</dbReference>
<dbReference type="OrthoDB" id="1120520at2"/>
<sequence length="154" mass="16298">MTIAVALILIGLVLIIAEVIFIPGTTFAGFAGAAFCILGIVKIYMEVGSTAGHIALGASLLAFGILFFVILKYNVWAGMSLTDTLTNKVNENSLDGLTVGDIGITKSVLKPVGKAVFNDAEYEVQTLGHYVDAGIPIRIRSIARLKVIVETIES</sequence>
<dbReference type="KEGG" id="chu:CHU_3229"/>
<reference evidence="2 3" key="1">
    <citation type="journal article" date="2007" name="Appl. Environ. Microbiol.">
        <title>Genome sequence of the cellulolytic gliding bacterium Cytophaga hutchinsonii.</title>
        <authorList>
            <person name="Xie G."/>
            <person name="Bruce D.C."/>
            <person name="Challacombe J.F."/>
            <person name="Chertkov O."/>
            <person name="Detter J.C."/>
            <person name="Gilna P."/>
            <person name="Han C.S."/>
            <person name="Lucas S."/>
            <person name="Misra M."/>
            <person name="Myers G.L."/>
            <person name="Richardson P."/>
            <person name="Tapia R."/>
            <person name="Thayer N."/>
            <person name="Thompson L.S."/>
            <person name="Brettin T.S."/>
            <person name="Henrissat B."/>
            <person name="Wilson D.B."/>
            <person name="McBride M.J."/>
        </authorList>
    </citation>
    <scope>NUCLEOTIDE SEQUENCE [LARGE SCALE GENOMIC DNA]</scope>
    <source>
        <strain evidence="3">ATCC 33406 / DSM 1761 / CIP 103989 / NBRC 15051 / NCIMB 9469 / D465</strain>
    </source>
</reference>
<keyword evidence="1" id="KW-0472">Membrane</keyword>
<name>A0A6N4SVR4_CYTH3</name>
<feature type="transmembrane region" description="Helical" evidence="1">
    <location>
        <begin position="52"/>
        <end position="71"/>
    </location>
</feature>
<keyword evidence="1" id="KW-1133">Transmembrane helix</keyword>
<evidence type="ECO:0000313" key="3">
    <source>
        <dbReference type="Proteomes" id="UP000001822"/>
    </source>
</evidence>
<evidence type="ECO:0000256" key="1">
    <source>
        <dbReference type="SAM" id="Phobius"/>
    </source>
</evidence>
<dbReference type="AlphaFoldDB" id="A0A6N4SVR4"/>
<keyword evidence="3" id="KW-1185">Reference proteome</keyword>
<dbReference type="GO" id="GO:0005886">
    <property type="term" value="C:plasma membrane"/>
    <property type="evidence" value="ECO:0007669"/>
    <property type="project" value="TreeGrafter"/>
</dbReference>
<dbReference type="InterPro" id="IPR052165">
    <property type="entry name" value="Membrane_assoc_protease"/>
</dbReference>
<evidence type="ECO:0008006" key="4">
    <source>
        <dbReference type="Google" id="ProtNLM"/>
    </source>
</evidence>
<gene>
    <name evidence="2" type="ordered locus">CHU_3229</name>
</gene>
<protein>
    <recommendedName>
        <fullName evidence="4">NfeD-like C-terminal domain-containing protein</fullName>
    </recommendedName>
</protein>
<accession>A0A6N4SVR4</accession>
<evidence type="ECO:0000313" key="2">
    <source>
        <dbReference type="EMBL" id="ABG60469.1"/>
    </source>
</evidence>
<dbReference type="EMBL" id="CP000383">
    <property type="protein sequence ID" value="ABG60469.1"/>
    <property type="molecule type" value="Genomic_DNA"/>
</dbReference>